<organism evidence="1 2">
    <name type="scientific">Caenorhabditis auriculariae</name>
    <dbReference type="NCBI Taxonomy" id="2777116"/>
    <lineage>
        <taxon>Eukaryota</taxon>
        <taxon>Metazoa</taxon>
        <taxon>Ecdysozoa</taxon>
        <taxon>Nematoda</taxon>
        <taxon>Chromadorea</taxon>
        <taxon>Rhabditida</taxon>
        <taxon>Rhabditina</taxon>
        <taxon>Rhabditomorpha</taxon>
        <taxon>Rhabditoidea</taxon>
        <taxon>Rhabditidae</taxon>
        <taxon>Peloderinae</taxon>
        <taxon>Caenorhabditis</taxon>
    </lineage>
</organism>
<proteinExistence type="predicted"/>
<comment type="caution">
    <text evidence="1">The sequence shown here is derived from an EMBL/GenBank/DDBJ whole genome shotgun (WGS) entry which is preliminary data.</text>
</comment>
<accession>A0A8S1HX88</accession>
<gene>
    <name evidence="1" type="ORF">CAUJ_LOCUS15801</name>
</gene>
<dbReference type="Proteomes" id="UP000835052">
    <property type="component" value="Unassembled WGS sequence"/>
</dbReference>
<evidence type="ECO:0000313" key="2">
    <source>
        <dbReference type="Proteomes" id="UP000835052"/>
    </source>
</evidence>
<dbReference type="AlphaFoldDB" id="A0A8S1HX88"/>
<keyword evidence="2" id="KW-1185">Reference proteome</keyword>
<protein>
    <submittedName>
        <fullName evidence="1">Uncharacterized protein</fullName>
    </submittedName>
</protein>
<evidence type="ECO:0000313" key="1">
    <source>
        <dbReference type="EMBL" id="CAD6199902.1"/>
    </source>
</evidence>
<name>A0A8S1HX88_9PELO</name>
<sequence length="270" mass="28883">MTLKNKCADWLPGPGNPSTATGHPSNSLRFPHSGALVRPLAFTATSPYFVGAACRCDYLVPRTELRPPLLALDPHTPRSNNSLCCQLSAAVLLSYSTTESHLSRPSCFLGSSLGSDHHVLDRGYSSAVFFISASVPNLGPLPQPRLPPLLSLLFKSGGSMKTTLKTLFVGFLLPLATLAIECYTGSQLQVNDCPSLSCIKQTLGLDTVRYCDGTGVSSICQTYRIFESCDTIPNLGFICCCTGNLCNTVGTPFSHISFISLFVLVTLALL</sequence>
<dbReference type="EMBL" id="CAJGYM010000214">
    <property type="protein sequence ID" value="CAD6199902.1"/>
    <property type="molecule type" value="Genomic_DNA"/>
</dbReference>
<dbReference type="OrthoDB" id="5842261at2759"/>
<reference evidence="1" key="1">
    <citation type="submission" date="2020-10" db="EMBL/GenBank/DDBJ databases">
        <authorList>
            <person name="Kikuchi T."/>
        </authorList>
    </citation>
    <scope>NUCLEOTIDE SEQUENCE</scope>
    <source>
        <strain evidence="1">NKZ352</strain>
    </source>
</reference>